<gene>
    <name evidence="1" type="ORF">BO94DRAFT_51742</name>
</gene>
<organism evidence="1 2">
    <name type="scientific">Aspergillus sclerotioniger CBS 115572</name>
    <dbReference type="NCBI Taxonomy" id="1450535"/>
    <lineage>
        <taxon>Eukaryota</taxon>
        <taxon>Fungi</taxon>
        <taxon>Dikarya</taxon>
        <taxon>Ascomycota</taxon>
        <taxon>Pezizomycotina</taxon>
        <taxon>Eurotiomycetes</taxon>
        <taxon>Eurotiomycetidae</taxon>
        <taxon>Eurotiales</taxon>
        <taxon>Aspergillaceae</taxon>
        <taxon>Aspergillus</taxon>
        <taxon>Aspergillus subgen. Circumdati</taxon>
    </lineage>
</organism>
<dbReference type="OrthoDB" id="10389589at2759"/>
<proteinExistence type="predicted"/>
<evidence type="ECO:0000313" key="1">
    <source>
        <dbReference type="EMBL" id="PWY88790.1"/>
    </source>
</evidence>
<dbReference type="EMBL" id="MSFK01000012">
    <property type="protein sequence ID" value="PWY88790.1"/>
    <property type="molecule type" value="Genomic_DNA"/>
</dbReference>
<protein>
    <submittedName>
        <fullName evidence="1">Uncharacterized protein</fullName>
    </submittedName>
</protein>
<name>A0A317WX23_9EURO</name>
<reference evidence="1 2" key="1">
    <citation type="submission" date="2016-12" db="EMBL/GenBank/DDBJ databases">
        <title>The genomes of Aspergillus section Nigri reveals drivers in fungal speciation.</title>
        <authorList>
            <consortium name="DOE Joint Genome Institute"/>
            <person name="Vesth T.C."/>
            <person name="Nybo J."/>
            <person name="Theobald S."/>
            <person name="Brandl J."/>
            <person name="Frisvad J.C."/>
            <person name="Nielsen K.F."/>
            <person name="Lyhne E.K."/>
            <person name="Kogle M.E."/>
            <person name="Kuo A."/>
            <person name="Riley R."/>
            <person name="Clum A."/>
            <person name="Nolan M."/>
            <person name="Lipzen A."/>
            <person name="Salamov A."/>
            <person name="Henrissat B."/>
            <person name="Wiebenga A."/>
            <person name="De Vries R.P."/>
            <person name="Grigoriev I.V."/>
            <person name="Mortensen U.H."/>
            <person name="Andersen M.R."/>
            <person name="Baker S.E."/>
        </authorList>
    </citation>
    <scope>NUCLEOTIDE SEQUENCE [LARGE SCALE GENOMIC DNA]</scope>
    <source>
        <strain evidence="1 2">CBS 115572</strain>
    </source>
</reference>
<dbReference type="GeneID" id="37112137"/>
<sequence>MLLYRYQNLTFFRGIAWLATVGVPLSRSGLSVLSCLVVTRHHDCTTDDRYQAIPIYSTCNLQLPARCLRCAPPSALVVLLFFPPATQKFPLLGFACFDFAACRRGPRSTCCGPGDQLHLPGRQPQRTNHCRCFSRPRLLLTIAGHSECCVAVPLRFFELLSFYHLTRARRGSSTEQPLLEP</sequence>
<keyword evidence="2" id="KW-1185">Reference proteome</keyword>
<dbReference type="AlphaFoldDB" id="A0A317WX23"/>
<dbReference type="RefSeq" id="XP_025468152.1">
    <property type="nucleotide sequence ID" value="XM_025609994.1"/>
</dbReference>
<dbReference type="Proteomes" id="UP000246702">
    <property type="component" value="Unassembled WGS sequence"/>
</dbReference>
<evidence type="ECO:0000313" key="2">
    <source>
        <dbReference type="Proteomes" id="UP000246702"/>
    </source>
</evidence>
<accession>A0A317WX23</accession>
<comment type="caution">
    <text evidence="1">The sequence shown here is derived from an EMBL/GenBank/DDBJ whole genome shotgun (WGS) entry which is preliminary data.</text>
</comment>